<sequence>MAKKALLVGINDYKGVGDLRGCVNDVLDMHFSLRSLFNFQSREIRVLTDSRATKANTIHRLQWLVDGAKSGDFLVFHFSGHGSQIRDRDGDELVDQLDELICPYDMNWDGTFIIDDELNNIFRNVPEGALLEVFLDCCHSGTGLREMGLAPPPELAAEHPTLNRYLPPPADIQLRSSGEEDDLKLRGFMRGCKERNTKHSILWAGCMDNQTSADAHINGRYHGAFTYYLNVHLRRDPRVSRKELLRKVRTSLRHGGFSQDPQLEIEATRRDRVIFVDEEPK</sequence>
<dbReference type="EMBL" id="BARS01007446">
    <property type="protein sequence ID" value="GAF83213.1"/>
    <property type="molecule type" value="Genomic_DNA"/>
</dbReference>
<protein>
    <recommendedName>
        <fullName evidence="1">Peptidase C14 caspase domain-containing protein</fullName>
    </recommendedName>
</protein>
<dbReference type="AlphaFoldDB" id="X0SQ26"/>
<proteinExistence type="predicted"/>
<dbReference type="InterPro" id="IPR011600">
    <property type="entry name" value="Pept_C14_caspase"/>
</dbReference>
<dbReference type="PANTHER" id="PTHR48104:SF30">
    <property type="entry name" value="METACASPASE-1"/>
    <property type="match status" value="1"/>
</dbReference>
<reference evidence="2" key="1">
    <citation type="journal article" date="2014" name="Front. Microbiol.">
        <title>High frequency of phylogenetically diverse reductive dehalogenase-homologous genes in deep subseafloor sedimentary metagenomes.</title>
        <authorList>
            <person name="Kawai M."/>
            <person name="Futagami T."/>
            <person name="Toyoda A."/>
            <person name="Takaki Y."/>
            <person name="Nishi S."/>
            <person name="Hori S."/>
            <person name="Arai W."/>
            <person name="Tsubouchi T."/>
            <person name="Morono Y."/>
            <person name="Uchiyama I."/>
            <person name="Ito T."/>
            <person name="Fujiyama A."/>
            <person name="Inagaki F."/>
            <person name="Takami H."/>
        </authorList>
    </citation>
    <scope>NUCLEOTIDE SEQUENCE</scope>
    <source>
        <strain evidence="2">Expedition CK06-06</strain>
    </source>
</reference>
<dbReference type="GO" id="GO:0005737">
    <property type="term" value="C:cytoplasm"/>
    <property type="evidence" value="ECO:0007669"/>
    <property type="project" value="TreeGrafter"/>
</dbReference>
<dbReference type="Gene3D" id="3.40.50.12660">
    <property type="match status" value="1"/>
</dbReference>
<dbReference type="GO" id="GO:0006508">
    <property type="term" value="P:proteolysis"/>
    <property type="evidence" value="ECO:0007669"/>
    <property type="project" value="InterPro"/>
</dbReference>
<dbReference type="InterPro" id="IPR050452">
    <property type="entry name" value="Metacaspase"/>
</dbReference>
<evidence type="ECO:0000313" key="2">
    <source>
        <dbReference type="EMBL" id="GAF83213.1"/>
    </source>
</evidence>
<accession>X0SQ26</accession>
<evidence type="ECO:0000259" key="1">
    <source>
        <dbReference type="Pfam" id="PF00656"/>
    </source>
</evidence>
<organism evidence="2">
    <name type="scientific">marine sediment metagenome</name>
    <dbReference type="NCBI Taxonomy" id="412755"/>
    <lineage>
        <taxon>unclassified sequences</taxon>
        <taxon>metagenomes</taxon>
        <taxon>ecological metagenomes</taxon>
    </lineage>
</organism>
<dbReference type="PANTHER" id="PTHR48104">
    <property type="entry name" value="METACASPASE-4"/>
    <property type="match status" value="1"/>
</dbReference>
<comment type="caution">
    <text evidence="2">The sequence shown here is derived from an EMBL/GenBank/DDBJ whole genome shotgun (WGS) entry which is preliminary data.</text>
</comment>
<dbReference type="InterPro" id="IPR029030">
    <property type="entry name" value="Caspase-like_dom_sf"/>
</dbReference>
<gene>
    <name evidence="2" type="ORF">S01H1_14332</name>
</gene>
<feature type="domain" description="Peptidase C14 caspase" evidence="1">
    <location>
        <begin position="3"/>
        <end position="267"/>
    </location>
</feature>
<dbReference type="GO" id="GO:0004197">
    <property type="term" value="F:cysteine-type endopeptidase activity"/>
    <property type="evidence" value="ECO:0007669"/>
    <property type="project" value="InterPro"/>
</dbReference>
<dbReference type="Pfam" id="PF00656">
    <property type="entry name" value="Peptidase_C14"/>
    <property type="match status" value="1"/>
</dbReference>
<name>X0SQ26_9ZZZZ</name>
<dbReference type="SUPFAM" id="SSF52129">
    <property type="entry name" value="Caspase-like"/>
    <property type="match status" value="1"/>
</dbReference>